<evidence type="ECO:0008006" key="3">
    <source>
        <dbReference type="Google" id="ProtNLM"/>
    </source>
</evidence>
<dbReference type="EMBL" id="JAPFFF010000002">
    <property type="protein sequence ID" value="KAK8897126.1"/>
    <property type="molecule type" value="Genomic_DNA"/>
</dbReference>
<evidence type="ECO:0000313" key="1">
    <source>
        <dbReference type="EMBL" id="KAK8897126.1"/>
    </source>
</evidence>
<dbReference type="Proteomes" id="UP001470230">
    <property type="component" value="Unassembled WGS sequence"/>
</dbReference>
<name>A0ABR2L234_9EUKA</name>
<sequence length="168" mass="19305">MMRKGLSNTKIAKTISENTCKTLSSAQISVISKEEKRAKKQQRITESEELRRHMIDTNGYYFYDDSKDTEEVIKRKVVAKFTKHEYDNLAKFGDFVSIDPRFCSMSSNWLVIPLTVIGYNREIRSAGIVFASTLKSGTFRWILKLLCEILPTKEKITTHCSDDDVGLH</sequence>
<accession>A0ABR2L234</accession>
<comment type="caution">
    <text evidence="1">The sequence shown here is derived from an EMBL/GenBank/DDBJ whole genome shotgun (WGS) entry which is preliminary data.</text>
</comment>
<gene>
    <name evidence="1" type="ORF">M9Y10_015060</name>
</gene>
<proteinExistence type="predicted"/>
<evidence type="ECO:0000313" key="2">
    <source>
        <dbReference type="Proteomes" id="UP001470230"/>
    </source>
</evidence>
<organism evidence="1 2">
    <name type="scientific">Tritrichomonas musculus</name>
    <dbReference type="NCBI Taxonomy" id="1915356"/>
    <lineage>
        <taxon>Eukaryota</taxon>
        <taxon>Metamonada</taxon>
        <taxon>Parabasalia</taxon>
        <taxon>Tritrichomonadida</taxon>
        <taxon>Tritrichomonadidae</taxon>
        <taxon>Tritrichomonas</taxon>
    </lineage>
</organism>
<reference evidence="1 2" key="1">
    <citation type="submission" date="2024-04" db="EMBL/GenBank/DDBJ databases">
        <title>Tritrichomonas musculus Genome.</title>
        <authorList>
            <person name="Alves-Ferreira E."/>
            <person name="Grigg M."/>
            <person name="Lorenzi H."/>
            <person name="Galac M."/>
        </authorList>
    </citation>
    <scope>NUCLEOTIDE SEQUENCE [LARGE SCALE GENOMIC DNA]</scope>
    <source>
        <strain evidence="1 2">EAF2021</strain>
    </source>
</reference>
<keyword evidence="2" id="KW-1185">Reference proteome</keyword>
<protein>
    <recommendedName>
        <fullName evidence="3">Protein FAR1-RELATED SEQUENCE</fullName>
    </recommendedName>
</protein>